<name>A0A1L5PIH8_PSEPU</name>
<organism evidence="1 2">
    <name type="scientific">Pseudomonas putida</name>
    <name type="common">Arthrobacter siderocapsulatus</name>
    <dbReference type="NCBI Taxonomy" id="303"/>
    <lineage>
        <taxon>Bacteria</taxon>
        <taxon>Pseudomonadati</taxon>
        <taxon>Pseudomonadota</taxon>
        <taxon>Gammaproteobacteria</taxon>
        <taxon>Pseudomonadales</taxon>
        <taxon>Pseudomonadaceae</taxon>
        <taxon>Pseudomonas</taxon>
    </lineage>
</organism>
<dbReference type="Proteomes" id="UP000185146">
    <property type="component" value="Chromosome"/>
</dbReference>
<evidence type="ECO:0000313" key="2">
    <source>
        <dbReference type="Proteomes" id="UP000185146"/>
    </source>
</evidence>
<evidence type="ECO:0000313" key="1">
    <source>
        <dbReference type="EMBL" id="APO80047.1"/>
    </source>
</evidence>
<dbReference type="AlphaFoldDB" id="A0A1L5PIH8"/>
<protein>
    <submittedName>
        <fullName evidence="1">Uncharacterized protein</fullName>
    </submittedName>
</protein>
<proteinExistence type="predicted"/>
<accession>A0A1L5PIH8</accession>
<dbReference type="EMBL" id="CP018743">
    <property type="protein sequence ID" value="APO80047.1"/>
    <property type="molecule type" value="Genomic_DNA"/>
</dbReference>
<sequence>MRCRAAIGGTRKQEPVGFIRLREILPNGLLMKLVMVYVCELYTNQPLGRWLPRFLMMLLSRLISLLGKFYVCRSYY</sequence>
<reference evidence="1 2" key="1">
    <citation type="submission" date="2016-12" db="EMBL/GenBank/DDBJ databases">
        <title>Draft Genome Sequence of Mercury Resistant Pseudomonas DRA525.</title>
        <authorList>
            <person name="Drace K.M."/>
        </authorList>
    </citation>
    <scope>NUCLEOTIDE SEQUENCE [LARGE SCALE GENOMIC DNA]</scope>
    <source>
        <strain evidence="1 2">DRA525</strain>
    </source>
</reference>
<gene>
    <name evidence="1" type="ORF">BL240_00460</name>
</gene>